<organism evidence="1 2">
    <name type="scientific">Bacillus cereus</name>
    <dbReference type="NCBI Taxonomy" id="1396"/>
    <lineage>
        <taxon>Bacteria</taxon>
        <taxon>Bacillati</taxon>
        <taxon>Bacillota</taxon>
        <taxon>Bacilli</taxon>
        <taxon>Bacillales</taxon>
        <taxon>Bacillaceae</taxon>
        <taxon>Bacillus</taxon>
        <taxon>Bacillus cereus group</taxon>
    </lineage>
</organism>
<dbReference type="EMBL" id="NUHO01000001">
    <property type="protein sequence ID" value="PGM98522.1"/>
    <property type="molecule type" value="Genomic_DNA"/>
</dbReference>
<sequence length="85" mass="9912">MVIKVSFTIHANQSNVSHCEGQFFALKLCGNKNLDRVDFGQDEDNMYFEHSYLFCQKRVVRLVDRSLGIIVPYILSEYKLFGIFD</sequence>
<comment type="caution">
    <text evidence="1">The sequence shown here is derived from an EMBL/GenBank/DDBJ whole genome shotgun (WGS) entry which is preliminary data.</text>
</comment>
<dbReference type="Proteomes" id="UP000222054">
    <property type="component" value="Unassembled WGS sequence"/>
</dbReference>
<dbReference type="AlphaFoldDB" id="A0A2B9EEI6"/>
<evidence type="ECO:0000313" key="2">
    <source>
        <dbReference type="Proteomes" id="UP000222054"/>
    </source>
</evidence>
<name>A0A2B9EEI6_BACCE</name>
<reference evidence="1 2" key="1">
    <citation type="submission" date="2017-09" db="EMBL/GenBank/DDBJ databases">
        <title>Large-scale bioinformatics analysis of Bacillus genomes uncovers conserved roles of natural products in bacterial physiology.</title>
        <authorList>
            <consortium name="Agbiome Team Llc"/>
            <person name="Bleich R.M."/>
            <person name="Grubbs K.J."/>
            <person name="Santa Maria K.C."/>
            <person name="Allen S.E."/>
            <person name="Farag S."/>
            <person name="Shank E.A."/>
            <person name="Bowers A."/>
        </authorList>
    </citation>
    <scope>NUCLEOTIDE SEQUENCE [LARGE SCALE GENOMIC DNA]</scope>
    <source>
        <strain evidence="1 2">AFS053130</strain>
    </source>
</reference>
<evidence type="ECO:0000313" key="1">
    <source>
        <dbReference type="EMBL" id="PGM98522.1"/>
    </source>
</evidence>
<proteinExistence type="predicted"/>
<gene>
    <name evidence="1" type="ORF">CN958_00110</name>
</gene>
<accession>A0A2B9EEI6</accession>
<protein>
    <submittedName>
        <fullName evidence="1">Uncharacterized protein</fullName>
    </submittedName>
</protein>